<comment type="caution">
    <text evidence="1">The sequence shown here is derived from an EMBL/GenBank/DDBJ whole genome shotgun (WGS) entry which is preliminary data.</text>
</comment>
<evidence type="ECO:0000313" key="1">
    <source>
        <dbReference type="EMBL" id="MDN4475112.1"/>
    </source>
</evidence>
<sequence length="133" mass="13467">MATWKHVSTYLTKELRAQPIDKARLAIELPPTTEGAAPISLVAVHAAGEDPTAEQVILRVVVGPANSLDLDTALSIAGTSSRGGLVTAGQTVLLTHSFLLAPLTAAEAQGTAGVSIAHLAGVLEQIRAASAAG</sequence>
<evidence type="ECO:0000313" key="2">
    <source>
        <dbReference type="Proteomes" id="UP001172728"/>
    </source>
</evidence>
<dbReference type="EMBL" id="JAUHPW010000003">
    <property type="protein sequence ID" value="MDN4475112.1"/>
    <property type="molecule type" value="Genomic_DNA"/>
</dbReference>
<dbReference type="RefSeq" id="WP_301131566.1">
    <property type="nucleotide sequence ID" value="NZ_JAUHPW010000003.1"/>
</dbReference>
<gene>
    <name evidence="1" type="ORF">QQX09_04475</name>
</gene>
<name>A0ABT8G7I7_9MICO</name>
<accession>A0ABT8G7I7</accession>
<reference evidence="1" key="1">
    <citation type="submission" date="2023-06" db="EMBL/GenBank/DDBJ databases">
        <title>Sysu t00192.</title>
        <authorList>
            <person name="Gao L."/>
            <person name="Fang B.-Z."/>
            <person name="Li W.-J."/>
        </authorList>
    </citation>
    <scope>NUCLEOTIDE SEQUENCE</scope>
    <source>
        <strain evidence="1">SYSU T00192</strain>
    </source>
</reference>
<keyword evidence="2" id="KW-1185">Reference proteome</keyword>
<dbReference type="Proteomes" id="UP001172728">
    <property type="component" value="Unassembled WGS sequence"/>
</dbReference>
<organism evidence="1 2">
    <name type="scientific">Demequina litoralis</name>
    <dbReference type="NCBI Taxonomy" id="3051660"/>
    <lineage>
        <taxon>Bacteria</taxon>
        <taxon>Bacillati</taxon>
        <taxon>Actinomycetota</taxon>
        <taxon>Actinomycetes</taxon>
        <taxon>Micrococcales</taxon>
        <taxon>Demequinaceae</taxon>
        <taxon>Demequina</taxon>
    </lineage>
</organism>
<protein>
    <submittedName>
        <fullName evidence="1">Uncharacterized protein</fullName>
    </submittedName>
</protein>
<proteinExistence type="predicted"/>